<evidence type="ECO:0000256" key="1">
    <source>
        <dbReference type="ARBA" id="ARBA00004651"/>
    </source>
</evidence>
<dbReference type="Gene3D" id="3.40.50.300">
    <property type="entry name" value="P-loop containing nucleotide triphosphate hydrolases"/>
    <property type="match status" value="1"/>
</dbReference>
<keyword evidence="2" id="KW-0813">Transport</keyword>
<keyword evidence="3" id="KW-1003">Cell membrane</keyword>
<dbReference type="FunFam" id="3.40.50.300:FF:001444">
    <property type="entry name" value="ABC transporter ATP-binding protein"/>
    <property type="match status" value="1"/>
</dbReference>
<dbReference type="PROSITE" id="PS50893">
    <property type="entry name" value="ABC_TRANSPORTER_2"/>
    <property type="match status" value="1"/>
</dbReference>
<evidence type="ECO:0000313" key="13">
    <source>
        <dbReference type="Proteomes" id="UP000197019"/>
    </source>
</evidence>
<keyword evidence="6" id="KW-0067">ATP-binding</keyword>
<dbReference type="Pfam" id="PF00664">
    <property type="entry name" value="ABC_membrane"/>
    <property type="match status" value="1"/>
</dbReference>
<dbReference type="OrthoDB" id="9806127at2"/>
<dbReference type="InterPro" id="IPR027417">
    <property type="entry name" value="P-loop_NTPase"/>
</dbReference>
<dbReference type="GO" id="GO:0005524">
    <property type="term" value="F:ATP binding"/>
    <property type="evidence" value="ECO:0007669"/>
    <property type="project" value="UniProtKB-KW"/>
</dbReference>
<evidence type="ECO:0000256" key="5">
    <source>
        <dbReference type="ARBA" id="ARBA00022741"/>
    </source>
</evidence>
<dbReference type="InterPro" id="IPR003593">
    <property type="entry name" value="AAA+_ATPase"/>
</dbReference>
<dbReference type="InterPro" id="IPR047957">
    <property type="entry name" value="ABC_AprD-like_6TM"/>
</dbReference>
<dbReference type="CDD" id="cd18586">
    <property type="entry name" value="ABC_6TM_PrtD_like"/>
    <property type="match status" value="1"/>
</dbReference>
<dbReference type="EMBL" id="CP022129">
    <property type="protein sequence ID" value="ASF48575.1"/>
    <property type="molecule type" value="Genomic_DNA"/>
</dbReference>
<evidence type="ECO:0000256" key="6">
    <source>
        <dbReference type="ARBA" id="ARBA00022840"/>
    </source>
</evidence>
<dbReference type="RefSeq" id="WP_088621437.1">
    <property type="nucleotide sequence ID" value="NZ_CP022129.1"/>
</dbReference>
<dbReference type="GO" id="GO:0030253">
    <property type="term" value="P:protein secretion by the type I secretion system"/>
    <property type="evidence" value="ECO:0007669"/>
    <property type="project" value="InterPro"/>
</dbReference>
<keyword evidence="13" id="KW-1185">Reference proteome</keyword>
<dbReference type="Proteomes" id="UP000197019">
    <property type="component" value="Chromosome"/>
</dbReference>
<evidence type="ECO:0000256" key="9">
    <source>
        <dbReference type="SAM" id="Phobius"/>
    </source>
</evidence>
<dbReference type="InterPro" id="IPR003439">
    <property type="entry name" value="ABC_transporter-like_ATP-bd"/>
</dbReference>
<accession>A0A1Z4C4Z0</accession>
<dbReference type="GO" id="GO:0030256">
    <property type="term" value="C:type I protein secretion system complex"/>
    <property type="evidence" value="ECO:0007669"/>
    <property type="project" value="InterPro"/>
</dbReference>
<dbReference type="InterPro" id="IPR010128">
    <property type="entry name" value="ATPase_T1SS_PrtD-like"/>
</dbReference>
<evidence type="ECO:0000256" key="4">
    <source>
        <dbReference type="ARBA" id="ARBA00022692"/>
    </source>
</evidence>
<dbReference type="PANTHER" id="PTHR24221">
    <property type="entry name" value="ATP-BINDING CASSETTE SUB-FAMILY B"/>
    <property type="match status" value="1"/>
</dbReference>
<dbReference type="GO" id="GO:0005886">
    <property type="term" value="C:plasma membrane"/>
    <property type="evidence" value="ECO:0007669"/>
    <property type="project" value="UniProtKB-SubCell"/>
</dbReference>
<dbReference type="GO" id="GO:0140359">
    <property type="term" value="F:ABC-type transporter activity"/>
    <property type="evidence" value="ECO:0007669"/>
    <property type="project" value="InterPro"/>
</dbReference>
<feature type="transmembrane region" description="Helical" evidence="9">
    <location>
        <begin position="56"/>
        <end position="76"/>
    </location>
</feature>
<dbReference type="InterPro" id="IPR017871">
    <property type="entry name" value="ABC_transporter-like_CS"/>
</dbReference>
<evidence type="ECO:0000259" key="11">
    <source>
        <dbReference type="PROSITE" id="PS50929"/>
    </source>
</evidence>
<sequence>MRLPASELAQAIHYCRQSFQSAAIFSLFINLLMLLPSIYMMQVYDRVLTSNSTSTLLMLTLLAVVLFITLGALEWVRSQILIRVSTRFDVLLNERLYKVIFRQALISGGKSSVQPLSDLLALRQFLTGNGLFAFFDAPWLPVYIGLLFLFHPVFGAVAVVSAVLLILLAIWNERATHDDLEQANRVSVESANITARNLRNAEVVQALGMLPDLLARWQAKQKKLIVLQAVASEKAGLIAALSKTFRLTIQSLILGLGAWLAIEKQISPGMMIGGSILLGRALAPIDLMIGSWKHFLTARTAYARLNTILGQFPAEPERMPLPAPRGELRVEQAVVVPPGSKVAVIKGVNFVIQPGTFVGLIGSSASGKSTLARALLGVWPVANGAVRIDGADVAQCDRAMMGRYIGYLPQDIELFDGTIADNIARFGELDSNKVVAAAQAAGVHEMILHLPQGYDTEIGGSGGALSAGQRQRVGLARALYGDPVLVVLDEPNSNLDDQGEQALARALLALKQRGSTIIVITHRVGILSLVDRIMLLNEGAVALDGPRDEVLAKLNQRQIQPATPGASA</sequence>
<name>A0A1Z4C4Z0_9GAMM</name>
<keyword evidence="8 9" id="KW-0472">Membrane</keyword>
<evidence type="ECO:0000256" key="7">
    <source>
        <dbReference type="ARBA" id="ARBA00022989"/>
    </source>
</evidence>
<dbReference type="SUPFAM" id="SSF52540">
    <property type="entry name" value="P-loop containing nucleoside triphosphate hydrolases"/>
    <property type="match status" value="1"/>
</dbReference>
<feature type="transmembrane region" description="Helical" evidence="9">
    <location>
        <begin position="21"/>
        <end position="44"/>
    </location>
</feature>
<dbReference type="PROSITE" id="PS00211">
    <property type="entry name" value="ABC_TRANSPORTER_1"/>
    <property type="match status" value="1"/>
</dbReference>
<dbReference type="Gene3D" id="1.20.1560.10">
    <property type="entry name" value="ABC transporter type 1, transmembrane domain"/>
    <property type="match status" value="1"/>
</dbReference>
<feature type="transmembrane region" description="Helical" evidence="9">
    <location>
        <begin position="146"/>
        <end position="171"/>
    </location>
</feature>
<evidence type="ECO:0000256" key="3">
    <source>
        <dbReference type="ARBA" id="ARBA00022475"/>
    </source>
</evidence>
<evidence type="ECO:0000313" key="12">
    <source>
        <dbReference type="EMBL" id="ASF48575.1"/>
    </source>
</evidence>
<dbReference type="InterPro" id="IPR036640">
    <property type="entry name" value="ABC1_TM_sf"/>
</dbReference>
<dbReference type="AlphaFoldDB" id="A0A1Z4C4Z0"/>
<proteinExistence type="predicted"/>
<dbReference type="PANTHER" id="PTHR24221:SF248">
    <property type="entry name" value="ABC TRANSPORTER TRANSMEMBRANE REGION"/>
    <property type="match status" value="1"/>
</dbReference>
<dbReference type="GO" id="GO:0034040">
    <property type="term" value="F:ATPase-coupled lipid transmembrane transporter activity"/>
    <property type="evidence" value="ECO:0007669"/>
    <property type="project" value="TreeGrafter"/>
</dbReference>
<dbReference type="NCBIfam" id="TIGR01842">
    <property type="entry name" value="type_I_sec_PrtD"/>
    <property type="match status" value="1"/>
</dbReference>
<evidence type="ECO:0000256" key="8">
    <source>
        <dbReference type="ARBA" id="ARBA00023136"/>
    </source>
</evidence>
<dbReference type="SMART" id="SM00382">
    <property type="entry name" value="AAA"/>
    <property type="match status" value="1"/>
</dbReference>
<dbReference type="GO" id="GO:0016887">
    <property type="term" value="F:ATP hydrolysis activity"/>
    <property type="evidence" value="ECO:0007669"/>
    <property type="project" value="InterPro"/>
</dbReference>
<evidence type="ECO:0000259" key="10">
    <source>
        <dbReference type="PROSITE" id="PS50893"/>
    </source>
</evidence>
<gene>
    <name evidence="12" type="ORF">CEK71_00100</name>
</gene>
<feature type="domain" description="ABC transmembrane type-1" evidence="11">
    <location>
        <begin position="22"/>
        <end position="297"/>
    </location>
</feature>
<dbReference type="FunFam" id="1.20.1560.10:FF:000109">
    <property type="entry name" value="Alkaline protease secretion ATP-binding protein aprD"/>
    <property type="match status" value="1"/>
</dbReference>
<dbReference type="InterPro" id="IPR011527">
    <property type="entry name" value="ABC1_TM_dom"/>
</dbReference>
<keyword evidence="7 9" id="KW-1133">Transmembrane helix</keyword>
<keyword evidence="5" id="KW-0547">Nucleotide-binding</keyword>
<dbReference type="PROSITE" id="PS50929">
    <property type="entry name" value="ABC_TM1F"/>
    <property type="match status" value="1"/>
</dbReference>
<evidence type="ECO:0000256" key="2">
    <source>
        <dbReference type="ARBA" id="ARBA00022448"/>
    </source>
</evidence>
<dbReference type="InterPro" id="IPR039421">
    <property type="entry name" value="Type_1_exporter"/>
</dbReference>
<comment type="subcellular location">
    <subcellularLocation>
        <location evidence="1">Cell membrane</location>
        <topology evidence="1">Multi-pass membrane protein</topology>
    </subcellularLocation>
</comment>
<keyword evidence="4 9" id="KW-0812">Transmembrane</keyword>
<feature type="domain" description="ABC transporter" evidence="10">
    <location>
        <begin position="328"/>
        <end position="563"/>
    </location>
</feature>
<reference evidence="12 13" key="1">
    <citation type="submission" date="2017-06" db="EMBL/GenBank/DDBJ databases">
        <title>Genome Sequencing of the methanotroph Methylovulum psychrotolerants str. HV10-M2 isolated from a high-altitude environment.</title>
        <authorList>
            <person name="Mateos-Rivera A."/>
        </authorList>
    </citation>
    <scope>NUCLEOTIDE SEQUENCE [LARGE SCALE GENOMIC DNA]</scope>
    <source>
        <strain evidence="12 13">HV10_M2</strain>
    </source>
</reference>
<dbReference type="Pfam" id="PF00005">
    <property type="entry name" value="ABC_tran"/>
    <property type="match status" value="1"/>
</dbReference>
<dbReference type="SUPFAM" id="SSF90123">
    <property type="entry name" value="ABC transporter transmembrane region"/>
    <property type="match status" value="1"/>
</dbReference>
<protein>
    <submittedName>
        <fullName evidence="12">Type I secretion system permease/ATPase</fullName>
    </submittedName>
</protein>
<organism evidence="12 13">
    <name type="scientific">Methylovulum psychrotolerans</name>
    <dbReference type="NCBI Taxonomy" id="1704499"/>
    <lineage>
        <taxon>Bacteria</taxon>
        <taxon>Pseudomonadati</taxon>
        <taxon>Pseudomonadota</taxon>
        <taxon>Gammaproteobacteria</taxon>
        <taxon>Methylococcales</taxon>
        <taxon>Methylococcaceae</taxon>
        <taxon>Methylovulum</taxon>
    </lineage>
</organism>
<dbReference type="KEGG" id="mpsy:CEK71_00100"/>